<feature type="transmembrane region" description="Helical" evidence="1">
    <location>
        <begin position="46"/>
        <end position="71"/>
    </location>
</feature>
<keyword evidence="1" id="KW-0812">Transmembrane</keyword>
<dbReference type="AlphaFoldDB" id="A0A4Y3PS08"/>
<gene>
    <name evidence="2" type="ORF">BPA01_43260</name>
</gene>
<comment type="caution">
    <text evidence="2">The sequence shown here is derived from an EMBL/GenBank/DDBJ whole genome shotgun (WGS) entry which is preliminary data.</text>
</comment>
<dbReference type="Proteomes" id="UP000316882">
    <property type="component" value="Unassembled WGS sequence"/>
</dbReference>
<dbReference type="EMBL" id="BJMH01000026">
    <property type="protein sequence ID" value="GEB34746.1"/>
    <property type="molecule type" value="Genomic_DNA"/>
</dbReference>
<keyword evidence="1" id="KW-1133">Transmembrane helix</keyword>
<evidence type="ECO:0000313" key="3">
    <source>
        <dbReference type="Proteomes" id="UP000316882"/>
    </source>
</evidence>
<sequence>MNDSPWILIALVILSTIGFFTAFRTKDVQKLRSRIIGSASDPHSQFDYWLFKIIGFLMFAIGALVIIARILNLLI</sequence>
<keyword evidence="1" id="KW-0472">Membrane</keyword>
<accession>A0A4Y3PS08</accession>
<protein>
    <submittedName>
        <fullName evidence="2">Uncharacterized protein</fullName>
    </submittedName>
</protein>
<reference evidence="2 3" key="1">
    <citation type="submission" date="2019-06" db="EMBL/GenBank/DDBJ databases">
        <title>Whole genome shotgun sequence of Brevibacillus parabrevis NBRC 12334.</title>
        <authorList>
            <person name="Hosoyama A."/>
            <person name="Uohara A."/>
            <person name="Ohji S."/>
            <person name="Ichikawa N."/>
        </authorList>
    </citation>
    <scope>NUCLEOTIDE SEQUENCE [LARGE SCALE GENOMIC DNA]</scope>
    <source>
        <strain evidence="2 3">NBRC 12334</strain>
    </source>
</reference>
<keyword evidence="3" id="KW-1185">Reference proteome</keyword>
<evidence type="ECO:0000313" key="2">
    <source>
        <dbReference type="EMBL" id="GEB34746.1"/>
    </source>
</evidence>
<proteinExistence type="predicted"/>
<feature type="transmembrane region" description="Helical" evidence="1">
    <location>
        <begin position="6"/>
        <end position="25"/>
    </location>
</feature>
<name>A0A4Y3PS08_BREPA</name>
<organism evidence="2 3">
    <name type="scientific">Brevibacillus parabrevis</name>
    <dbReference type="NCBI Taxonomy" id="54914"/>
    <lineage>
        <taxon>Bacteria</taxon>
        <taxon>Bacillati</taxon>
        <taxon>Bacillota</taxon>
        <taxon>Bacilli</taxon>
        <taxon>Bacillales</taxon>
        <taxon>Paenibacillaceae</taxon>
        <taxon>Brevibacillus</taxon>
    </lineage>
</organism>
<evidence type="ECO:0000256" key="1">
    <source>
        <dbReference type="SAM" id="Phobius"/>
    </source>
</evidence>